<name>A0A370KH11_9HYPH</name>
<dbReference type="RefSeq" id="WP_016555963.1">
    <property type="nucleotide sequence ID" value="NZ_KZ857269.1"/>
</dbReference>
<dbReference type="AlphaFoldDB" id="A0A370KH11"/>
<evidence type="ECO:0000256" key="1">
    <source>
        <dbReference type="SAM" id="Phobius"/>
    </source>
</evidence>
<dbReference type="EMBL" id="NAAC01000043">
    <property type="protein sequence ID" value="RDJ03252.1"/>
    <property type="molecule type" value="Genomic_DNA"/>
</dbReference>
<accession>A0A370KH11</accession>
<proteinExistence type="predicted"/>
<comment type="caution">
    <text evidence="2">The sequence shown here is derived from an EMBL/GenBank/DDBJ whole genome shotgun (WGS) entry which is preliminary data.</text>
</comment>
<sequence length="70" mass="7231">MMGMDVTQVAVVLGILTLAFWIAGGVIAVLGINSELWRSGSGRLSEFLAAGLTGAGMVSVFAMAMFLLLP</sequence>
<feature type="transmembrane region" description="Helical" evidence="1">
    <location>
        <begin position="6"/>
        <end position="32"/>
    </location>
</feature>
<evidence type="ECO:0000313" key="3">
    <source>
        <dbReference type="Proteomes" id="UP000254939"/>
    </source>
</evidence>
<dbReference type="OrthoDB" id="8403171at2"/>
<feature type="transmembrane region" description="Helical" evidence="1">
    <location>
        <begin position="44"/>
        <end position="69"/>
    </location>
</feature>
<gene>
    <name evidence="2" type="ORF">B5K06_30095</name>
</gene>
<dbReference type="Proteomes" id="UP000254939">
    <property type="component" value="Unassembled WGS sequence"/>
</dbReference>
<protein>
    <submittedName>
        <fullName evidence="2">Uncharacterized protein</fullName>
    </submittedName>
</protein>
<evidence type="ECO:0000313" key="2">
    <source>
        <dbReference type="EMBL" id="RDJ03252.1"/>
    </source>
</evidence>
<organism evidence="2 3">
    <name type="scientific">Rhizobium grahamii</name>
    <dbReference type="NCBI Taxonomy" id="1120045"/>
    <lineage>
        <taxon>Bacteria</taxon>
        <taxon>Pseudomonadati</taxon>
        <taxon>Pseudomonadota</taxon>
        <taxon>Alphaproteobacteria</taxon>
        <taxon>Hyphomicrobiales</taxon>
        <taxon>Rhizobiaceae</taxon>
        <taxon>Rhizobium/Agrobacterium group</taxon>
        <taxon>Rhizobium</taxon>
    </lineage>
</organism>
<reference evidence="2 3" key="1">
    <citation type="submission" date="2017-03" db="EMBL/GenBank/DDBJ databases">
        <title>Genome analysis of Rhizobial strains effectives or ineffectives for nitrogen fixation isolated from bean seeds.</title>
        <authorList>
            <person name="Peralta H."/>
            <person name="Aguilar-Vera A."/>
            <person name="Mora Y."/>
            <person name="Vargas-Lagunas C."/>
            <person name="Girard L."/>
            <person name="Mora J."/>
        </authorList>
    </citation>
    <scope>NUCLEOTIDE SEQUENCE [LARGE SCALE GENOMIC DNA]</scope>
    <source>
        <strain evidence="2 3">CCGM3</strain>
    </source>
</reference>
<keyword evidence="1" id="KW-1133">Transmembrane helix</keyword>
<keyword evidence="1" id="KW-0472">Membrane</keyword>
<keyword evidence="1" id="KW-0812">Transmembrane</keyword>